<evidence type="ECO:0000313" key="2">
    <source>
        <dbReference type="Proteomes" id="UP001177021"/>
    </source>
</evidence>
<dbReference type="Proteomes" id="UP001177021">
    <property type="component" value="Unassembled WGS sequence"/>
</dbReference>
<sequence>MSSIANDHDVISSLPDTVLCHILSFIPTTEAVATSVLSKRWTHLWRSVPSLNICDVNLDDLEDYCRFNDFVYSVLLARNNTSIKSSIFNIWYDDPHLGRLGFPNVIKWINSIVQRGLERLEMCVGMVEDNLQLPISILSCRTLVVLDVSGFTVKGFSSVRLPSLKILRVQDSIFLNARDLLLLLTGCPILEDLYACNLQSQSEDSLSYQECESLSLSKLIKAQMPHTFCHFPLKALRNVNELCIEINKVYRCFDEIPTFHNLTKSKLHSINYNWNLLVQVLNHCPNLQHIELSQGTDYGGGKRDNDQENWVDPISVPQCISLHLKTCTLWYFRGQQGELQLAKYILNHARVLQTMKICCRDSLKKERELSLCSKVSPTCELIFHVFRFHKEESLSD</sequence>
<comment type="caution">
    <text evidence="1">The sequence shown here is derived from an EMBL/GenBank/DDBJ whole genome shotgun (WGS) entry which is preliminary data.</text>
</comment>
<name>A0ACB0JI85_TRIPR</name>
<gene>
    <name evidence="1" type="ORF">MILVUS5_LOCUS12765</name>
</gene>
<organism evidence="1 2">
    <name type="scientific">Trifolium pratense</name>
    <name type="common">Red clover</name>
    <dbReference type="NCBI Taxonomy" id="57577"/>
    <lineage>
        <taxon>Eukaryota</taxon>
        <taxon>Viridiplantae</taxon>
        <taxon>Streptophyta</taxon>
        <taxon>Embryophyta</taxon>
        <taxon>Tracheophyta</taxon>
        <taxon>Spermatophyta</taxon>
        <taxon>Magnoliopsida</taxon>
        <taxon>eudicotyledons</taxon>
        <taxon>Gunneridae</taxon>
        <taxon>Pentapetalae</taxon>
        <taxon>rosids</taxon>
        <taxon>fabids</taxon>
        <taxon>Fabales</taxon>
        <taxon>Fabaceae</taxon>
        <taxon>Papilionoideae</taxon>
        <taxon>50 kb inversion clade</taxon>
        <taxon>NPAAA clade</taxon>
        <taxon>Hologalegina</taxon>
        <taxon>IRL clade</taxon>
        <taxon>Trifolieae</taxon>
        <taxon>Trifolium</taxon>
    </lineage>
</organism>
<proteinExistence type="predicted"/>
<reference evidence="1" key="1">
    <citation type="submission" date="2023-10" db="EMBL/GenBank/DDBJ databases">
        <authorList>
            <person name="Rodriguez Cubillos JULIANA M."/>
            <person name="De Vega J."/>
        </authorList>
    </citation>
    <scope>NUCLEOTIDE SEQUENCE</scope>
</reference>
<dbReference type="EMBL" id="CASHSV030000034">
    <property type="protein sequence ID" value="CAJ2643561.1"/>
    <property type="molecule type" value="Genomic_DNA"/>
</dbReference>
<accession>A0ACB0JI85</accession>
<keyword evidence="2" id="KW-1185">Reference proteome</keyword>
<protein>
    <submittedName>
        <fullName evidence="1">Uncharacterized protein</fullName>
    </submittedName>
</protein>
<evidence type="ECO:0000313" key="1">
    <source>
        <dbReference type="EMBL" id="CAJ2643561.1"/>
    </source>
</evidence>